<dbReference type="RefSeq" id="XP_047769223.1">
    <property type="nucleotide sequence ID" value="XM_047913736.1"/>
</dbReference>
<dbReference type="SUPFAM" id="SSF161084">
    <property type="entry name" value="MAPEG domain-like"/>
    <property type="match status" value="1"/>
</dbReference>
<dbReference type="GO" id="GO:0004602">
    <property type="term" value="F:glutathione peroxidase activity"/>
    <property type="evidence" value="ECO:0007669"/>
    <property type="project" value="TreeGrafter"/>
</dbReference>
<name>A0A9Q8PLY0_PASFU</name>
<dbReference type="Gene3D" id="1.20.120.550">
    <property type="entry name" value="Membrane associated eicosanoid/glutathione metabolism-like domain"/>
    <property type="match status" value="1"/>
</dbReference>
<feature type="transmembrane region" description="Helical" evidence="5">
    <location>
        <begin position="125"/>
        <end position="145"/>
    </location>
</feature>
<comment type="subcellular location">
    <subcellularLocation>
        <location evidence="1">Membrane</location>
        <topology evidence="1">Multi-pass membrane protein</topology>
    </subcellularLocation>
</comment>
<protein>
    <submittedName>
        <fullName evidence="6">Microsomal glutathione S-transferase 3</fullName>
    </submittedName>
</protein>
<evidence type="ECO:0000256" key="4">
    <source>
        <dbReference type="ARBA" id="ARBA00023136"/>
    </source>
</evidence>
<evidence type="ECO:0000256" key="5">
    <source>
        <dbReference type="SAM" id="Phobius"/>
    </source>
</evidence>
<evidence type="ECO:0000313" key="6">
    <source>
        <dbReference type="EMBL" id="UJO24857.1"/>
    </source>
</evidence>
<dbReference type="OrthoDB" id="410651at2759"/>
<evidence type="ECO:0000256" key="2">
    <source>
        <dbReference type="ARBA" id="ARBA00022692"/>
    </source>
</evidence>
<dbReference type="OMA" id="ACQHLGW"/>
<keyword evidence="3 5" id="KW-1133">Transmembrane helix</keyword>
<feature type="transmembrane region" description="Helical" evidence="5">
    <location>
        <begin position="12"/>
        <end position="28"/>
    </location>
</feature>
<keyword evidence="2 5" id="KW-0812">Transmembrane</keyword>
<dbReference type="InterPro" id="IPR050997">
    <property type="entry name" value="MAPEG"/>
</dbReference>
<dbReference type="PANTHER" id="PTHR10250:SF26">
    <property type="entry name" value="GLUTATHIONE S-TRANSFERASE 3, MITOCHONDRIAL"/>
    <property type="match status" value="1"/>
</dbReference>
<dbReference type="KEGG" id="ffu:CLAFUR5_14588"/>
<dbReference type="InterPro" id="IPR001129">
    <property type="entry name" value="Membr-assoc_MAPEG"/>
</dbReference>
<keyword evidence="7" id="KW-1185">Reference proteome</keyword>
<dbReference type="GO" id="GO:0005635">
    <property type="term" value="C:nuclear envelope"/>
    <property type="evidence" value="ECO:0007669"/>
    <property type="project" value="TreeGrafter"/>
</dbReference>
<dbReference type="GO" id="GO:0016020">
    <property type="term" value="C:membrane"/>
    <property type="evidence" value="ECO:0007669"/>
    <property type="project" value="UniProtKB-SubCell"/>
</dbReference>
<dbReference type="EMBL" id="CP090175">
    <property type="protein sequence ID" value="UJO24857.1"/>
    <property type="molecule type" value="Genomic_DNA"/>
</dbReference>
<dbReference type="GO" id="GO:0004364">
    <property type="term" value="F:glutathione transferase activity"/>
    <property type="evidence" value="ECO:0007669"/>
    <property type="project" value="TreeGrafter"/>
</dbReference>
<dbReference type="Proteomes" id="UP000756132">
    <property type="component" value="Chromosome 13"/>
</dbReference>
<dbReference type="Pfam" id="PF01124">
    <property type="entry name" value="MAPEG"/>
    <property type="match status" value="1"/>
</dbReference>
<reference evidence="6" key="2">
    <citation type="journal article" date="2022" name="Microb. Genom.">
        <title>A chromosome-scale genome assembly of the tomato pathogen Cladosporium fulvum reveals a compartmentalized genome architecture and the presence of a dispensable chromosome.</title>
        <authorList>
            <person name="Zaccaron A.Z."/>
            <person name="Chen L.H."/>
            <person name="Samaras A."/>
            <person name="Stergiopoulos I."/>
        </authorList>
    </citation>
    <scope>NUCLEOTIDE SEQUENCE</scope>
    <source>
        <strain evidence="6">Race5_Kim</strain>
    </source>
</reference>
<organism evidence="6 7">
    <name type="scientific">Passalora fulva</name>
    <name type="common">Tomato leaf mold</name>
    <name type="synonym">Cladosporium fulvum</name>
    <dbReference type="NCBI Taxonomy" id="5499"/>
    <lineage>
        <taxon>Eukaryota</taxon>
        <taxon>Fungi</taxon>
        <taxon>Dikarya</taxon>
        <taxon>Ascomycota</taxon>
        <taxon>Pezizomycotina</taxon>
        <taxon>Dothideomycetes</taxon>
        <taxon>Dothideomycetidae</taxon>
        <taxon>Mycosphaerellales</taxon>
        <taxon>Mycosphaerellaceae</taxon>
        <taxon>Fulvia</taxon>
    </lineage>
</organism>
<dbReference type="GeneID" id="71994466"/>
<dbReference type="GO" id="GO:0005783">
    <property type="term" value="C:endoplasmic reticulum"/>
    <property type="evidence" value="ECO:0007669"/>
    <property type="project" value="TreeGrafter"/>
</dbReference>
<evidence type="ECO:0000313" key="7">
    <source>
        <dbReference type="Proteomes" id="UP000756132"/>
    </source>
</evidence>
<reference evidence="6" key="1">
    <citation type="submission" date="2021-12" db="EMBL/GenBank/DDBJ databases">
        <authorList>
            <person name="Zaccaron A."/>
            <person name="Stergiopoulos I."/>
        </authorList>
    </citation>
    <scope>NUCLEOTIDE SEQUENCE</scope>
    <source>
        <strain evidence="6">Race5_Kim</strain>
    </source>
</reference>
<dbReference type="InterPro" id="IPR023352">
    <property type="entry name" value="MAPEG-like_dom_sf"/>
</dbReference>
<gene>
    <name evidence="6" type="ORF">CLAFUR5_14588</name>
</gene>
<sequence length="148" mass="15949">MPHPLILPDTYGYTALLAVGVIPLMSFLQGTTVTTFRKAANVPYPNPYATAEQCKSSQEAYQFNCAQRAHGNLLENMPQTIAMLLFAGLFYPTATPVLGAVWVVGRVLYAYGYITSKEGGKGRNVGGMFWIAQLGLLGLCVSAGLKLL</sequence>
<feature type="transmembrane region" description="Helical" evidence="5">
    <location>
        <begin position="81"/>
        <end position="105"/>
    </location>
</feature>
<proteinExistence type="predicted"/>
<keyword evidence="4 5" id="KW-0472">Membrane</keyword>
<evidence type="ECO:0000256" key="1">
    <source>
        <dbReference type="ARBA" id="ARBA00004141"/>
    </source>
</evidence>
<dbReference type="AlphaFoldDB" id="A0A9Q8PLY0"/>
<evidence type="ECO:0000256" key="3">
    <source>
        <dbReference type="ARBA" id="ARBA00022989"/>
    </source>
</evidence>
<dbReference type="PANTHER" id="PTHR10250">
    <property type="entry name" value="MICROSOMAL GLUTATHIONE S-TRANSFERASE"/>
    <property type="match status" value="1"/>
</dbReference>
<accession>A0A9Q8PLY0</accession>